<keyword evidence="3" id="KW-1185">Reference proteome</keyword>
<protein>
    <submittedName>
        <fullName evidence="2">Uncharacterized protein</fullName>
    </submittedName>
</protein>
<gene>
    <name evidence="2" type="ORF">ECRASSUSDP1_LOCUS1289</name>
</gene>
<sequence length="369" mass="42535">MSQCLKKNEKDDQRNLPKALPESLKISQRDKVVSFKKSTDQTDENLESQTKQLANPQRLPVAEKSTKRCSGVKQKQVEKTRSPVQTQILSLKSKQTEEEKKQNSVNELDAKSPEKKDAKQIPTDDPMKEVQPDTQSVKKDLNKPLNDFKKQKDKNTSLFSDRSDSDYKLNNLSVSEENGKSSVVYISSRESPNNIESGDSDYAPSEEKDKKFFKSSFSQEVSLKTLKNQENGGPKKKKQRQDNSNKKRSQNNSAKNDRPKNQNDKSEDMRKCKICGREFSRQGLGGHMSRAHPGQSTEYRQKKQTRNGRQDKLRLLRKAQRVYRVRDKCPNIKGTDMNRTKLNKIRDQIKQWMNEHPGMDYDTYEEGGI</sequence>
<evidence type="ECO:0000313" key="3">
    <source>
        <dbReference type="Proteomes" id="UP001295684"/>
    </source>
</evidence>
<organism evidence="2 3">
    <name type="scientific">Euplotes crassus</name>
    <dbReference type="NCBI Taxonomy" id="5936"/>
    <lineage>
        <taxon>Eukaryota</taxon>
        <taxon>Sar</taxon>
        <taxon>Alveolata</taxon>
        <taxon>Ciliophora</taxon>
        <taxon>Intramacronucleata</taxon>
        <taxon>Spirotrichea</taxon>
        <taxon>Hypotrichia</taxon>
        <taxon>Euplotida</taxon>
        <taxon>Euplotidae</taxon>
        <taxon>Moneuplotes</taxon>
    </lineage>
</organism>
<feature type="compositionally biased region" description="Polar residues" evidence="1">
    <location>
        <begin position="82"/>
        <end position="93"/>
    </location>
</feature>
<feature type="compositionally biased region" description="Polar residues" evidence="1">
    <location>
        <begin position="219"/>
        <end position="231"/>
    </location>
</feature>
<name>A0AAD1U4D4_EUPCR</name>
<dbReference type="Proteomes" id="UP001295684">
    <property type="component" value="Unassembled WGS sequence"/>
</dbReference>
<evidence type="ECO:0000256" key="1">
    <source>
        <dbReference type="SAM" id="MobiDB-lite"/>
    </source>
</evidence>
<comment type="caution">
    <text evidence="2">The sequence shown here is derived from an EMBL/GenBank/DDBJ whole genome shotgun (WGS) entry which is preliminary data.</text>
</comment>
<feature type="compositionally biased region" description="Basic and acidic residues" evidence="1">
    <location>
        <begin position="94"/>
        <end position="119"/>
    </location>
</feature>
<accession>A0AAD1U4D4</accession>
<evidence type="ECO:0000313" key="2">
    <source>
        <dbReference type="EMBL" id="CAI2359994.1"/>
    </source>
</evidence>
<reference evidence="2" key="1">
    <citation type="submission" date="2023-07" db="EMBL/GenBank/DDBJ databases">
        <authorList>
            <consortium name="AG Swart"/>
            <person name="Singh M."/>
            <person name="Singh A."/>
            <person name="Seah K."/>
            <person name="Emmerich C."/>
        </authorList>
    </citation>
    <scope>NUCLEOTIDE SEQUENCE</scope>
    <source>
        <strain evidence="2">DP1</strain>
    </source>
</reference>
<feature type="compositionally biased region" description="Basic and acidic residues" evidence="1">
    <location>
        <begin position="255"/>
        <end position="280"/>
    </location>
</feature>
<feature type="compositionally biased region" description="Polar residues" evidence="1">
    <location>
        <begin position="168"/>
        <end position="197"/>
    </location>
</feature>
<feature type="compositionally biased region" description="Basic and acidic residues" evidence="1">
    <location>
        <begin position="27"/>
        <end position="40"/>
    </location>
</feature>
<feature type="compositionally biased region" description="Basic and acidic residues" evidence="1">
    <location>
        <begin position="125"/>
        <end position="167"/>
    </location>
</feature>
<dbReference type="EMBL" id="CAMPGE010001218">
    <property type="protein sequence ID" value="CAI2359994.1"/>
    <property type="molecule type" value="Genomic_DNA"/>
</dbReference>
<dbReference type="AlphaFoldDB" id="A0AAD1U4D4"/>
<feature type="region of interest" description="Disordered" evidence="1">
    <location>
        <begin position="1"/>
        <end position="311"/>
    </location>
</feature>
<proteinExistence type="predicted"/>
<feature type="compositionally biased region" description="Basic and acidic residues" evidence="1">
    <location>
        <begin position="1"/>
        <end position="15"/>
    </location>
</feature>